<protein>
    <submittedName>
        <fullName evidence="1">Uncharacterized protein</fullName>
    </submittedName>
</protein>
<evidence type="ECO:0000313" key="1">
    <source>
        <dbReference type="EMBL" id="CCD49681.1"/>
    </source>
</evidence>
<dbReference type="Proteomes" id="UP000008177">
    <property type="component" value="Unplaced contigs"/>
</dbReference>
<evidence type="ECO:0000313" key="2">
    <source>
        <dbReference type="Proteomes" id="UP000008177"/>
    </source>
</evidence>
<organism evidence="1 2">
    <name type="scientific">Botryotinia fuckeliana (strain T4)</name>
    <name type="common">Noble rot fungus</name>
    <name type="synonym">Botrytis cinerea</name>
    <dbReference type="NCBI Taxonomy" id="999810"/>
    <lineage>
        <taxon>Eukaryota</taxon>
        <taxon>Fungi</taxon>
        <taxon>Dikarya</taxon>
        <taxon>Ascomycota</taxon>
        <taxon>Pezizomycotina</taxon>
        <taxon>Leotiomycetes</taxon>
        <taxon>Helotiales</taxon>
        <taxon>Sclerotiniaceae</taxon>
        <taxon>Botrytis</taxon>
    </lineage>
</organism>
<accession>G2YD33</accession>
<gene>
    <name evidence="1" type="ORF">BofuT4_uP093890.1</name>
</gene>
<sequence length="70" mass="7801">MYGVTAGGPSRRKGGMYPAENDNFLFQDLIRNDQILDESKYSVKVKVLTSSTPSDDQIVNTKKKMVSLCN</sequence>
<dbReference type="InParanoid" id="G2YD33"/>
<proteinExistence type="predicted"/>
<dbReference type="AlphaFoldDB" id="G2YD33"/>
<dbReference type="HOGENOM" id="CLU_2757506_0_0_1"/>
<reference evidence="2" key="1">
    <citation type="journal article" date="2011" name="PLoS Genet.">
        <title>Genomic analysis of the necrotrophic fungal pathogens Sclerotinia sclerotiorum and Botrytis cinerea.</title>
        <authorList>
            <person name="Amselem J."/>
            <person name="Cuomo C.A."/>
            <person name="van Kan J.A."/>
            <person name="Viaud M."/>
            <person name="Benito E.P."/>
            <person name="Couloux A."/>
            <person name="Coutinho P.M."/>
            <person name="de Vries R.P."/>
            <person name="Dyer P.S."/>
            <person name="Fillinger S."/>
            <person name="Fournier E."/>
            <person name="Gout L."/>
            <person name="Hahn M."/>
            <person name="Kohn L."/>
            <person name="Lapalu N."/>
            <person name="Plummer K.M."/>
            <person name="Pradier J.M."/>
            <person name="Quevillon E."/>
            <person name="Sharon A."/>
            <person name="Simon A."/>
            <person name="ten Have A."/>
            <person name="Tudzynski B."/>
            <person name="Tudzynski P."/>
            <person name="Wincker P."/>
            <person name="Andrew M."/>
            <person name="Anthouard V."/>
            <person name="Beever R.E."/>
            <person name="Beffa R."/>
            <person name="Benoit I."/>
            <person name="Bouzid O."/>
            <person name="Brault B."/>
            <person name="Chen Z."/>
            <person name="Choquer M."/>
            <person name="Collemare J."/>
            <person name="Cotton P."/>
            <person name="Danchin E.G."/>
            <person name="Da Silva C."/>
            <person name="Gautier A."/>
            <person name="Giraud C."/>
            <person name="Giraud T."/>
            <person name="Gonzalez C."/>
            <person name="Grossetete S."/>
            <person name="Guldener U."/>
            <person name="Henrissat B."/>
            <person name="Howlett B.J."/>
            <person name="Kodira C."/>
            <person name="Kretschmer M."/>
            <person name="Lappartient A."/>
            <person name="Leroch M."/>
            <person name="Levis C."/>
            <person name="Mauceli E."/>
            <person name="Neuveglise C."/>
            <person name="Oeser B."/>
            <person name="Pearson M."/>
            <person name="Poulain J."/>
            <person name="Poussereau N."/>
            <person name="Quesneville H."/>
            <person name="Rascle C."/>
            <person name="Schumacher J."/>
            <person name="Segurens B."/>
            <person name="Sexton A."/>
            <person name="Silva E."/>
            <person name="Sirven C."/>
            <person name="Soanes D.M."/>
            <person name="Talbot N.J."/>
            <person name="Templeton M."/>
            <person name="Yandava C."/>
            <person name="Yarden O."/>
            <person name="Zeng Q."/>
            <person name="Rollins J.A."/>
            <person name="Lebrun M.H."/>
            <person name="Dickman M."/>
        </authorList>
    </citation>
    <scope>NUCLEOTIDE SEQUENCE [LARGE SCALE GENOMIC DNA]</scope>
    <source>
        <strain evidence="2">T4</strain>
    </source>
</reference>
<name>G2YD33_BOTF4</name>
<dbReference type="EMBL" id="FQ790321">
    <property type="protein sequence ID" value="CCD49681.1"/>
    <property type="molecule type" value="Genomic_DNA"/>
</dbReference>